<evidence type="ECO:0000259" key="3">
    <source>
        <dbReference type="PROSITE" id="PS51178"/>
    </source>
</evidence>
<organism evidence="4 5">
    <name type="scientific">Methanosarcina mazei C16</name>
    <dbReference type="NCBI Taxonomy" id="1434113"/>
    <lineage>
        <taxon>Archaea</taxon>
        <taxon>Methanobacteriati</taxon>
        <taxon>Methanobacteriota</taxon>
        <taxon>Stenosarchaea group</taxon>
        <taxon>Methanomicrobia</taxon>
        <taxon>Methanosarcinales</taxon>
        <taxon>Methanosarcinaceae</taxon>
        <taxon>Methanosarcina</taxon>
    </lineage>
</organism>
<evidence type="ECO:0000313" key="4">
    <source>
        <dbReference type="EMBL" id="AKB71773.1"/>
    </source>
</evidence>
<feature type="domain" description="PASTA" evidence="3">
    <location>
        <begin position="592"/>
        <end position="658"/>
    </location>
</feature>
<dbReference type="AlphaFoldDB" id="A0A0E3S051"/>
<evidence type="ECO:0000313" key="5">
    <source>
        <dbReference type="Proteomes" id="UP000033071"/>
    </source>
</evidence>
<evidence type="ECO:0000256" key="2">
    <source>
        <dbReference type="SAM" id="MobiDB-lite"/>
    </source>
</evidence>
<dbReference type="CDD" id="cd06577">
    <property type="entry name" value="PASTA_pknB"/>
    <property type="match status" value="4"/>
</dbReference>
<name>A0A0E3S051_METMZ</name>
<accession>A0A0E3S051</accession>
<keyword evidence="1" id="KW-0175">Coiled coil</keyword>
<reference evidence="4 5" key="1">
    <citation type="submission" date="2014-07" db="EMBL/GenBank/DDBJ databases">
        <title>Methanogenic archaea and the global carbon cycle.</title>
        <authorList>
            <person name="Henriksen J.R."/>
            <person name="Luke J."/>
            <person name="Reinhart S."/>
            <person name="Benedict M.N."/>
            <person name="Youngblut N.D."/>
            <person name="Metcalf M.E."/>
            <person name="Whitaker R.J."/>
            <person name="Metcalf W.W."/>
        </authorList>
    </citation>
    <scope>NUCLEOTIDE SEQUENCE [LARGE SCALE GENOMIC DNA]</scope>
    <source>
        <strain evidence="4 5">C16</strain>
    </source>
</reference>
<dbReference type="PROSITE" id="PS51178">
    <property type="entry name" value="PASTA"/>
    <property type="match status" value="3"/>
</dbReference>
<feature type="region of interest" description="Disordered" evidence="2">
    <location>
        <begin position="344"/>
        <end position="363"/>
    </location>
</feature>
<proteinExistence type="predicted"/>
<feature type="compositionally biased region" description="Low complexity" evidence="2">
    <location>
        <begin position="418"/>
        <end position="433"/>
    </location>
</feature>
<protein>
    <recommendedName>
        <fullName evidence="3">PASTA domain-containing protein</fullName>
    </recommendedName>
</protein>
<dbReference type="EMBL" id="CP009514">
    <property type="protein sequence ID" value="AKB71773.1"/>
    <property type="molecule type" value="Genomic_DNA"/>
</dbReference>
<dbReference type="Pfam" id="PF03793">
    <property type="entry name" value="PASTA"/>
    <property type="match status" value="4"/>
</dbReference>
<dbReference type="Gene3D" id="3.30.10.20">
    <property type="match status" value="4"/>
</dbReference>
<feature type="region of interest" description="Disordered" evidence="2">
    <location>
        <begin position="415"/>
        <end position="448"/>
    </location>
</feature>
<dbReference type="PATRIC" id="fig|1434113.4.peg.2356"/>
<feature type="domain" description="PASTA" evidence="3">
    <location>
        <begin position="181"/>
        <end position="248"/>
    </location>
</feature>
<dbReference type="GeneID" id="31593535"/>
<dbReference type="InterPro" id="IPR005543">
    <property type="entry name" value="PASTA_dom"/>
</dbReference>
<dbReference type="RefSeq" id="WP_080940828.1">
    <property type="nucleotide sequence ID" value="NZ_CP009514.1"/>
</dbReference>
<gene>
    <name evidence="4" type="ORF">MSMAC_1883</name>
</gene>
<feature type="region of interest" description="Disordered" evidence="2">
    <location>
        <begin position="536"/>
        <end position="561"/>
    </location>
</feature>
<dbReference type="Proteomes" id="UP000033071">
    <property type="component" value="Chromosome"/>
</dbReference>
<feature type="compositionally biased region" description="Low complexity" evidence="2">
    <location>
        <begin position="544"/>
        <end position="561"/>
    </location>
</feature>
<sequence>MTNITDLRSSLDALRKAGTIDATSYTSLATKLNSTETELQSIQKEALAYKESSDRLLLEKFTLEQEKSSLVAQVTKLSNEKAELESRISVLQKSRPALSPSNLVSSFASSLAEMDMGLKKTLSGSKGSKYSVSSMNVTLKTNIALEGEELRFQMPKADDILSPENLSTIEFSIRAAPEKQGIESCKEVPDLVGLSKEEAENKLFGSGFKTGEILENESSAPQGTVTAQLPSGGSLAEPGAAVDLTVSKILSVKVPDFTGLALEAAKILLEKSRLRLEGVKEKPSDSTPGTVLAQSLAPGTEARVDSAIVLTISTQAFKVPNLLGLELDSAKKVIEKSGLIPGGIKKQPSSGKPGIVLTQSPRPGFEVEANSKVDLTVSAEEKVTRETGLEMPMKPLPETAVKEEISKVLSEALSKLQSENTSGTSGENSSTGSAARTPSGTQVKIPEETQVKTSAEIPIKASTNVQREVQAEFQAEPSIKFPARVESPAESPVMNQVNTVESSVEKDLVETPVKVLNEKALPEETIPVRITTETVTPGTIKPDTSTSGTATSGTVAPNTVTPNTAAVNNAALNAATLNSAASLKIQSAVSPEPKAITVPDVTGVALDKAVSLLAVQGIKAGNISETISTVAAGTVLSQDPGPGSTLNPSAPVNLVVSKQAPVTQLRSSTLTKLRI</sequence>
<dbReference type="KEGG" id="mmac:MSMAC_1883"/>
<feature type="domain" description="PASTA" evidence="3">
    <location>
        <begin position="313"/>
        <end position="379"/>
    </location>
</feature>
<feature type="coiled-coil region" evidence="1">
    <location>
        <begin position="25"/>
        <end position="94"/>
    </location>
</feature>
<evidence type="ECO:0000256" key="1">
    <source>
        <dbReference type="SAM" id="Coils"/>
    </source>
</evidence>
<dbReference type="HOGENOM" id="CLU_026217_0_0_2"/>
<dbReference type="SMART" id="SM00740">
    <property type="entry name" value="PASTA"/>
    <property type="match status" value="4"/>
</dbReference>